<dbReference type="GO" id="GO:0043916">
    <property type="term" value="F:DNA-7-methylguanine glycosylase activity"/>
    <property type="evidence" value="ECO:0007669"/>
    <property type="project" value="TreeGrafter"/>
</dbReference>
<dbReference type="OrthoDB" id="9811249at2"/>
<evidence type="ECO:0000256" key="1">
    <source>
        <dbReference type="ARBA" id="ARBA00000086"/>
    </source>
</evidence>
<dbReference type="GO" id="GO:0005737">
    <property type="term" value="C:cytoplasm"/>
    <property type="evidence" value="ECO:0007669"/>
    <property type="project" value="TreeGrafter"/>
</dbReference>
<dbReference type="RefSeq" id="WP_009576311.1">
    <property type="nucleotide sequence ID" value="NZ_AEIG01000063.1"/>
</dbReference>
<dbReference type="InterPro" id="IPR003265">
    <property type="entry name" value="HhH-GPD_domain"/>
</dbReference>
<dbReference type="SMART" id="SM00478">
    <property type="entry name" value="ENDO3c"/>
    <property type="match status" value="1"/>
</dbReference>
<organism evidence="5 6">
    <name type="scientific">Aequoribacter fuscus</name>
    <dbReference type="NCBI Taxonomy" id="2518989"/>
    <lineage>
        <taxon>Bacteria</taxon>
        <taxon>Pseudomonadati</taxon>
        <taxon>Pseudomonadota</taxon>
        <taxon>Gammaproteobacteria</taxon>
        <taxon>Cellvibrionales</taxon>
        <taxon>Halieaceae</taxon>
        <taxon>Aequoribacter</taxon>
    </lineage>
</organism>
<dbReference type="PANTHER" id="PTHR43003:SF5">
    <property type="entry name" value="DNA-3-METHYLADENINE GLYCOSYLASE"/>
    <property type="match status" value="1"/>
</dbReference>
<name>F3L3E2_9GAMM</name>
<dbReference type="InterPro" id="IPR011257">
    <property type="entry name" value="DNA_glycosylase"/>
</dbReference>
<dbReference type="eggNOG" id="COG0122">
    <property type="taxonomic scope" value="Bacteria"/>
</dbReference>
<dbReference type="GO" id="GO:0032131">
    <property type="term" value="F:alkylated DNA binding"/>
    <property type="evidence" value="ECO:0007669"/>
    <property type="project" value="TreeGrafter"/>
</dbReference>
<gene>
    <name evidence="5" type="ORF">IMCC3088_2134</name>
</gene>
<keyword evidence="6" id="KW-1185">Reference proteome</keyword>
<evidence type="ECO:0000256" key="2">
    <source>
        <dbReference type="ARBA" id="ARBA00012000"/>
    </source>
</evidence>
<protein>
    <recommendedName>
        <fullName evidence="2">DNA-3-methyladenine glycosylase II</fullName>
        <ecNumber evidence="2">3.2.2.21</ecNumber>
    </recommendedName>
</protein>
<dbReference type="InterPro" id="IPR051912">
    <property type="entry name" value="Alkylbase_DNA_Glycosylase/TA"/>
</dbReference>
<dbReference type="Pfam" id="PF00730">
    <property type="entry name" value="HhH-GPD"/>
    <property type="match status" value="1"/>
</dbReference>
<evidence type="ECO:0000313" key="5">
    <source>
        <dbReference type="EMBL" id="EGG29134.1"/>
    </source>
</evidence>
<dbReference type="GO" id="GO:0032993">
    <property type="term" value="C:protein-DNA complex"/>
    <property type="evidence" value="ECO:0007669"/>
    <property type="project" value="TreeGrafter"/>
</dbReference>
<accession>F3L3E2</accession>
<evidence type="ECO:0000313" key="6">
    <source>
        <dbReference type="Proteomes" id="UP000005615"/>
    </source>
</evidence>
<keyword evidence="4" id="KW-0234">DNA repair</keyword>
<dbReference type="Proteomes" id="UP000005615">
    <property type="component" value="Unassembled WGS sequence"/>
</dbReference>
<dbReference type="Gene3D" id="1.10.1670.40">
    <property type="match status" value="1"/>
</dbReference>
<dbReference type="CDD" id="cd00056">
    <property type="entry name" value="ENDO3c"/>
    <property type="match status" value="1"/>
</dbReference>
<dbReference type="Gene3D" id="1.10.340.30">
    <property type="entry name" value="Hypothetical protein, domain 2"/>
    <property type="match status" value="1"/>
</dbReference>
<comment type="caution">
    <text evidence="5">The sequence shown here is derived from an EMBL/GenBank/DDBJ whole genome shotgun (WGS) entry which is preliminary data.</text>
</comment>
<dbReference type="GO" id="GO:0006285">
    <property type="term" value="P:base-excision repair, AP site formation"/>
    <property type="evidence" value="ECO:0007669"/>
    <property type="project" value="TreeGrafter"/>
</dbReference>
<dbReference type="AlphaFoldDB" id="F3L3E2"/>
<sequence>MPLSYPDVCLALDTLADRCQYVAQALQQVGYPPERVGKSDDMALVRIIVGQQLSTKAAATINQRLSDLLGDGGYSNIPSFSDDELRAVGMSRPKIRYLRALTDALLTGELVLADFPSMDDESVVKALTALPGFGRWSAHMYLLFNLQRTDVWPTGDLAVRVGISRMVGASGRLTEAELEQWGERWRPHRSALSLLAWHYYGATTDV</sequence>
<keyword evidence="3" id="KW-0227">DNA damage</keyword>
<comment type="catalytic activity">
    <reaction evidence="1">
        <text>Hydrolysis of alkylated DNA, releasing 3-methyladenine, 3-methylguanine, 7-methylguanine and 7-methyladenine.</text>
        <dbReference type="EC" id="3.2.2.21"/>
    </reaction>
</comment>
<dbReference type="SUPFAM" id="SSF48150">
    <property type="entry name" value="DNA-glycosylase"/>
    <property type="match status" value="1"/>
</dbReference>
<evidence type="ECO:0000256" key="4">
    <source>
        <dbReference type="ARBA" id="ARBA00023204"/>
    </source>
</evidence>
<proteinExistence type="predicted"/>
<dbReference type="PANTHER" id="PTHR43003">
    <property type="entry name" value="DNA-3-METHYLADENINE GLYCOSYLASE"/>
    <property type="match status" value="1"/>
</dbReference>
<dbReference type="GO" id="GO:0006307">
    <property type="term" value="P:DNA alkylation repair"/>
    <property type="evidence" value="ECO:0007669"/>
    <property type="project" value="TreeGrafter"/>
</dbReference>
<dbReference type="STRING" id="2518989.IMCC3088_2134"/>
<dbReference type="GO" id="GO:0008725">
    <property type="term" value="F:DNA-3-methyladenine glycosylase activity"/>
    <property type="evidence" value="ECO:0007669"/>
    <property type="project" value="TreeGrafter"/>
</dbReference>
<reference evidence="5 6" key="1">
    <citation type="journal article" date="2011" name="J. Bacteriol.">
        <title>Genome sequence of strain IMCC3088, a proteorhodopsin-containing marine bacterium belonging to the OM60/NOR5 clade.</title>
        <authorList>
            <person name="Jang Y."/>
            <person name="Oh H.M."/>
            <person name="Kang I."/>
            <person name="Lee K."/>
            <person name="Yang S.J."/>
            <person name="Cho J.C."/>
        </authorList>
    </citation>
    <scope>NUCLEOTIDE SEQUENCE [LARGE SCALE GENOMIC DNA]</scope>
    <source>
        <strain evidence="5 6">IMCC3088</strain>
    </source>
</reference>
<evidence type="ECO:0000256" key="3">
    <source>
        <dbReference type="ARBA" id="ARBA00022763"/>
    </source>
</evidence>
<dbReference type="EMBL" id="AEIG01000063">
    <property type="protein sequence ID" value="EGG29134.1"/>
    <property type="molecule type" value="Genomic_DNA"/>
</dbReference>
<dbReference type="EC" id="3.2.2.21" evidence="2"/>